<dbReference type="Gene3D" id="1.20.120.520">
    <property type="entry name" value="nmb1532 protein domain like"/>
    <property type="match status" value="1"/>
</dbReference>
<keyword evidence="2" id="KW-1185">Reference proteome</keyword>
<dbReference type="InterPro" id="IPR012312">
    <property type="entry name" value="Hemerythrin-like"/>
</dbReference>
<gene>
    <name evidence="1" type="ORF">AHOG_22225</name>
</gene>
<evidence type="ECO:0000313" key="1">
    <source>
        <dbReference type="EMBL" id="ASO22059.1"/>
    </source>
</evidence>
<protein>
    <submittedName>
        <fullName evidence="1">Hemerythrin HHE cation binding domain protein</fullName>
    </submittedName>
</protein>
<dbReference type="Proteomes" id="UP000204221">
    <property type="component" value="Chromosome"/>
</dbReference>
<dbReference type="AlphaFoldDB" id="A0A221W979"/>
<dbReference type="EMBL" id="CP022521">
    <property type="protein sequence ID" value="ASO22059.1"/>
    <property type="molecule type" value="Genomic_DNA"/>
</dbReference>
<sequence length="155" mass="17584">MAEGEKARLRAWSHEMRTVHRRLREALSVTRDAVWEGEGDAATRDLLVFCRGFCTALNGHHEGEDRSLFPAIEAAHPELRETLRLLTQDHSMISYLLDGLREAADRAASAQEIDRHLEGIAAIMENHFRYEERMLLSVLETLELAADPRDVLGPL</sequence>
<organism evidence="1 2">
    <name type="scientific">Actinoalloteichus hoggarensis</name>
    <dbReference type="NCBI Taxonomy" id="1470176"/>
    <lineage>
        <taxon>Bacteria</taxon>
        <taxon>Bacillati</taxon>
        <taxon>Actinomycetota</taxon>
        <taxon>Actinomycetes</taxon>
        <taxon>Pseudonocardiales</taxon>
        <taxon>Pseudonocardiaceae</taxon>
        <taxon>Actinoalloteichus</taxon>
    </lineage>
</organism>
<dbReference type="OrthoDB" id="8225825at2"/>
<reference evidence="1 2" key="1">
    <citation type="submission" date="2017-07" db="EMBL/GenBank/DDBJ databases">
        <title>Complete genome sequence of Actinoalloteichus hoggarensis DSM 45943, type strain of Actinoalloteichus hoggarensis.</title>
        <authorList>
            <person name="Ruckert C."/>
            <person name="Nouioui I."/>
            <person name="Willmese J."/>
            <person name="van Wezel G."/>
            <person name="Klenk H.-P."/>
            <person name="Kalinowski J."/>
            <person name="Zotchev S.B."/>
        </authorList>
    </citation>
    <scope>NUCLEOTIDE SEQUENCE [LARGE SCALE GENOMIC DNA]</scope>
    <source>
        <strain evidence="1 2">DSM 45943</strain>
    </source>
</reference>
<dbReference type="RefSeq" id="WP_093943097.1">
    <property type="nucleotide sequence ID" value="NZ_CP022521.1"/>
</dbReference>
<name>A0A221W979_9PSEU</name>
<evidence type="ECO:0000313" key="2">
    <source>
        <dbReference type="Proteomes" id="UP000204221"/>
    </source>
</evidence>
<dbReference type="Pfam" id="PF01814">
    <property type="entry name" value="Hemerythrin"/>
    <property type="match status" value="1"/>
</dbReference>
<dbReference type="KEGG" id="ahg:AHOG_22225"/>
<proteinExistence type="predicted"/>
<accession>A0A221W979</accession>